<dbReference type="InterPro" id="IPR023765">
    <property type="entry name" value="SBP_5_CS"/>
</dbReference>
<keyword evidence="4" id="KW-0732">Signal</keyword>
<dbReference type="Gene3D" id="3.40.190.10">
    <property type="entry name" value="Periplasmic binding protein-like II"/>
    <property type="match status" value="1"/>
</dbReference>
<reference evidence="6 7" key="1">
    <citation type="submission" date="2018-05" db="EMBL/GenBank/DDBJ databases">
        <title>Genomic Encyclopedia of Type Strains, Phase IV (KMG-IV): sequencing the most valuable type-strain genomes for metagenomic binning, comparative biology and taxonomic classification.</title>
        <authorList>
            <person name="Goeker M."/>
        </authorList>
    </citation>
    <scope>NUCLEOTIDE SEQUENCE [LARGE SCALE GENOMIC DNA]</scope>
    <source>
        <strain evidence="6 7">DSM 6462</strain>
    </source>
</reference>
<dbReference type="GO" id="GO:0030288">
    <property type="term" value="C:outer membrane-bounded periplasmic space"/>
    <property type="evidence" value="ECO:0007669"/>
    <property type="project" value="UniProtKB-ARBA"/>
</dbReference>
<dbReference type="InterPro" id="IPR039424">
    <property type="entry name" value="SBP_5"/>
</dbReference>
<dbReference type="GO" id="GO:0015833">
    <property type="term" value="P:peptide transport"/>
    <property type="evidence" value="ECO:0007669"/>
    <property type="project" value="TreeGrafter"/>
</dbReference>
<evidence type="ECO:0000313" key="7">
    <source>
        <dbReference type="Proteomes" id="UP000248021"/>
    </source>
</evidence>
<dbReference type="Pfam" id="PF00496">
    <property type="entry name" value="SBP_bac_5"/>
    <property type="match status" value="1"/>
</dbReference>
<keyword evidence="3" id="KW-0813">Transport</keyword>
<dbReference type="InterPro" id="IPR000914">
    <property type="entry name" value="SBP_5_dom"/>
</dbReference>
<dbReference type="PROSITE" id="PS01040">
    <property type="entry name" value="SBP_BACTERIAL_5"/>
    <property type="match status" value="1"/>
</dbReference>
<evidence type="ECO:0000313" key="6">
    <source>
        <dbReference type="EMBL" id="PXW60152.1"/>
    </source>
</evidence>
<dbReference type="PANTHER" id="PTHR30290">
    <property type="entry name" value="PERIPLASMIC BINDING COMPONENT OF ABC TRANSPORTER"/>
    <property type="match status" value="1"/>
</dbReference>
<comment type="caution">
    <text evidence="6">The sequence shown here is derived from an EMBL/GenBank/DDBJ whole genome shotgun (WGS) entry which is preliminary data.</text>
</comment>
<gene>
    <name evidence="6" type="ORF">C7450_104204</name>
</gene>
<evidence type="ECO:0000256" key="1">
    <source>
        <dbReference type="ARBA" id="ARBA00004418"/>
    </source>
</evidence>
<dbReference type="Gene3D" id="3.90.76.10">
    <property type="entry name" value="Dipeptide-binding Protein, Domain 1"/>
    <property type="match status" value="1"/>
</dbReference>
<dbReference type="PROSITE" id="PS51318">
    <property type="entry name" value="TAT"/>
    <property type="match status" value="1"/>
</dbReference>
<evidence type="ECO:0000256" key="4">
    <source>
        <dbReference type="ARBA" id="ARBA00022729"/>
    </source>
</evidence>
<keyword evidence="7" id="KW-1185">Reference proteome</keyword>
<feature type="domain" description="Solute-binding protein family 5" evidence="5">
    <location>
        <begin position="89"/>
        <end position="458"/>
    </location>
</feature>
<evidence type="ECO:0000256" key="2">
    <source>
        <dbReference type="ARBA" id="ARBA00005695"/>
    </source>
</evidence>
<dbReference type="PIRSF" id="PIRSF002741">
    <property type="entry name" value="MppA"/>
    <property type="match status" value="1"/>
</dbReference>
<dbReference type="PANTHER" id="PTHR30290:SF9">
    <property type="entry name" value="OLIGOPEPTIDE-BINDING PROTEIN APPA"/>
    <property type="match status" value="1"/>
</dbReference>
<proteinExistence type="inferred from homology"/>
<dbReference type="InterPro" id="IPR006311">
    <property type="entry name" value="TAT_signal"/>
</dbReference>
<organism evidence="6 7">
    <name type="scientific">Chelatococcus asaccharovorans</name>
    <dbReference type="NCBI Taxonomy" id="28210"/>
    <lineage>
        <taxon>Bacteria</taxon>
        <taxon>Pseudomonadati</taxon>
        <taxon>Pseudomonadota</taxon>
        <taxon>Alphaproteobacteria</taxon>
        <taxon>Hyphomicrobiales</taxon>
        <taxon>Chelatococcaceae</taxon>
        <taxon>Chelatococcus</taxon>
    </lineage>
</organism>
<dbReference type="SUPFAM" id="SSF53850">
    <property type="entry name" value="Periplasmic binding protein-like II"/>
    <property type="match status" value="1"/>
</dbReference>
<dbReference type="Proteomes" id="UP000248021">
    <property type="component" value="Unassembled WGS sequence"/>
</dbReference>
<dbReference type="GO" id="GO:0043190">
    <property type="term" value="C:ATP-binding cassette (ABC) transporter complex"/>
    <property type="evidence" value="ECO:0007669"/>
    <property type="project" value="InterPro"/>
</dbReference>
<dbReference type="CDD" id="cd08498">
    <property type="entry name" value="PBP2_NikA_DppA_OppA_like_2"/>
    <property type="match status" value="1"/>
</dbReference>
<dbReference type="EMBL" id="QJJK01000004">
    <property type="protein sequence ID" value="PXW60152.1"/>
    <property type="molecule type" value="Genomic_DNA"/>
</dbReference>
<accession>A0A2V3UL27</accession>
<dbReference type="OrthoDB" id="9803988at2"/>
<dbReference type="InterPro" id="IPR030678">
    <property type="entry name" value="Peptide/Ni-bd"/>
</dbReference>
<sequence length="551" mass="59978">MSIVGNSIAPPDERAGLSRRHLLALSGAASAAALLAGGAVVQAAEIEELRIGCFTEPPSLDPHWQNTAASNSLSQHIFDRLFHADENQKPVPALAEGWKVIDPLTWEIALRKDVKFHDGTPFTADDVLFTFERSQNVPNSPFSFKSYLGNKKLEKVDDHLIRITTPSPNPILINEIMTVSIISKRVGEKATTDDYNRGTAMVGTGPYRFVEWRSGQHIRLERNEGYWGKKPEWMQVTLRPISSNPARVAALLSGDVELIDFVPPSSLERLQSNKALSLSSKVSNRMIYLAFDHSRVRSPFVKGIDGSEIDNPLRKLEVRQAISKAINREAIGSRALEGMGVPAGQLVPPEIFGSAPELGPDKFSVADAKALLTKAGYPNGFAITLHSSNDRYVNDAAVAEAIAQMLTRIGIRTAVETMPYSVFVPRATGGGPEGLSQFSLFLYGFGGQTGEASVALRSVVATYDKAKGLGSSNRGRYSNPEVDKLISQASQELDDTKRAALMAEATRISMADVAVAPIYFPVNYWSTKKGMTYRARTDERTLAMDTLGGQG</sequence>
<name>A0A2V3UL27_9HYPH</name>
<dbReference type="GO" id="GO:1904680">
    <property type="term" value="F:peptide transmembrane transporter activity"/>
    <property type="evidence" value="ECO:0007669"/>
    <property type="project" value="TreeGrafter"/>
</dbReference>
<protein>
    <submittedName>
        <fullName evidence="6">Peptide/nickel transport system substrate-binding protein</fullName>
    </submittedName>
</protein>
<comment type="subcellular location">
    <subcellularLocation>
        <location evidence="1">Periplasm</location>
    </subcellularLocation>
</comment>
<dbReference type="Gene3D" id="3.10.105.10">
    <property type="entry name" value="Dipeptide-binding Protein, Domain 3"/>
    <property type="match status" value="1"/>
</dbReference>
<comment type="similarity">
    <text evidence="2">Belongs to the bacterial solute-binding protein 5 family.</text>
</comment>
<evidence type="ECO:0000259" key="5">
    <source>
        <dbReference type="Pfam" id="PF00496"/>
    </source>
</evidence>
<dbReference type="AlphaFoldDB" id="A0A2V3UL27"/>
<evidence type="ECO:0000256" key="3">
    <source>
        <dbReference type="ARBA" id="ARBA00022448"/>
    </source>
</evidence>